<dbReference type="GO" id="GO:0003700">
    <property type="term" value="F:DNA-binding transcription factor activity"/>
    <property type="evidence" value="ECO:0007669"/>
    <property type="project" value="UniProtKB-UniRule"/>
</dbReference>
<dbReference type="InterPro" id="IPR059051">
    <property type="entry name" value="MTH_967_PDDEXK"/>
</dbReference>
<dbReference type="InterPro" id="IPR010982">
    <property type="entry name" value="Lambda_DNA-bd_dom_sf"/>
</dbReference>
<reference evidence="6 7" key="1">
    <citation type="submission" date="2023-09" db="EMBL/GenBank/DDBJ databases">
        <authorList>
            <person name="Golyshina O.V."/>
            <person name="Lunev E.A."/>
            <person name="Bargiela R."/>
            <person name="Gaines M.C."/>
            <person name="Daum B."/>
            <person name="Bale N.J."/>
            <person name="Koenen M."/>
            <person name="Sinninghe Damst J.S."/>
            <person name="Yakimov M."/>
            <person name="Golyshin P.N."/>
        </authorList>
    </citation>
    <scope>NUCLEOTIDE SEQUENCE [LARGE SCALE GENOMIC DNA]</scope>
    <source>
        <strain evidence="6 7">M1</strain>
    </source>
</reference>
<keyword evidence="7" id="KW-1185">Reference proteome</keyword>
<evidence type="ECO:0000256" key="1">
    <source>
        <dbReference type="ARBA" id="ARBA00023015"/>
    </source>
</evidence>
<dbReference type="InterPro" id="IPR001387">
    <property type="entry name" value="Cro/C1-type_HTH"/>
</dbReference>
<dbReference type="SMART" id="SM00530">
    <property type="entry name" value="HTH_XRE"/>
    <property type="match status" value="1"/>
</dbReference>
<sequence>MDDHRRVVIHRLYDILAKEGFKVSEPELKGLVSFDIVAKREDQKFILKVLQNIDTLRLANAVELQKFSKITGAAAMVVGEKCGSGNLEQGVVYYRHGVPILSLDTFADYMKGDQLYVYSGPGGFYISINGMELHRSREKSGMSIGNLSKRVGISRRSISLYESGNAATVDIFLKLEEILRTDFRKAIDLFNVEMIRSSEEIRNQDPFVSEFEGIIRRTGYMYESMNRSPFDVVVFETIKALMLVGLFENVLSRPERANAIKNVSDIFEQQPLIITREETSKDNLGGCPLVTLNELKKAYDPDDLIRLLHSKKSAVS</sequence>
<dbReference type="RefSeq" id="WP_393971061.1">
    <property type="nucleotide sequence ID" value="NZ_CP133772.1"/>
</dbReference>
<dbReference type="Proteomes" id="UP001451606">
    <property type="component" value="Chromosome"/>
</dbReference>
<protein>
    <recommendedName>
        <fullName evidence="4">Putative HTH-type transcriptional regulatory protein OXIME_001311</fullName>
    </recommendedName>
</protein>
<evidence type="ECO:0000256" key="2">
    <source>
        <dbReference type="ARBA" id="ARBA00023125"/>
    </source>
</evidence>
<dbReference type="EMBL" id="CP133772">
    <property type="protein sequence ID" value="WYY00728.1"/>
    <property type="molecule type" value="Genomic_DNA"/>
</dbReference>
<gene>
    <name evidence="6" type="ORF">OXIME_001311</name>
</gene>
<dbReference type="PROSITE" id="PS50943">
    <property type="entry name" value="HTH_CROC1"/>
    <property type="match status" value="1"/>
</dbReference>
<dbReference type="SUPFAM" id="SSF47413">
    <property type="entry name" value="lambda repressor-like DNA-binding domains"/>
    <property type="match status" value="1"/>
</dbReference>
<keyword evidence="3 4" id="KW-0804">Transcription</keyword>
<feature type="domain" description="HTH cro/C1-type" evidence="5">
    <location>
        <begin position="133"/>
        <end position="190"/>
    </location>
</feature>
<dbReference type="KEGG" id="omr:OXIME_001311"/>
<dbReference type="GeneID" id="95968048"/>
<dbReference type="InterPro" id="IPR020886">
    <property type="entry name" value="MTH_967-like"/>
</dbReference>
<dbReference type="GO" id="GO:0003677">
    <property type="term" value="F:DNA binding"/>
    <property type="evidence" value="ECO:0007669"/>
    <property type="project" value="UniProtKB-KW"/>
</dbReference>
<keyword evidence="1 4" id="KW-0805">Transcription regulation</keyword>
<evidence type="ECO:0000313" key="7">
    <source>
        <dbReference type="Proteomes" id="UP001451606"/>
    </source>
</evidence>
<evidence type="ECO:0000259" key="5">
    <source>
        <dbReference type="PROSITE" id="PS50943"/>
    </source>
</evidence>
<dbReference type="Pfam" id="PF26553">
    <property type="entry name" value="PDDEXK_19"/>
    <property type="match status" value="1"/>
</dbReference>
<dbReference type="CDD" id="cd00093">
    <property type="entry name" value="HTH_XRE"/>
    <property type="match status" value="1"/>
</dbReference>
<evidence type="ECO:0000256" key="4">
    <source>
        <dbReference type="HAMAP-Rule" id="MF_00584"/>
    </source>
</evidence>
<evidence type="ECO:0000256" key="3">
    <source>
        <dbReference type="ARBA" id="ARBA00023163"/>
    </source>
</evidence>
<name>A0AAX4NIA9_9ARCH</name>
<dbReference type="Gene3D" id="1.10.260.40">
    <property type="entry name" value="lambda repressor-like DNA-binding domains"/>
    <property type="match status" value="1"/>
</dbReference>
<accession>A0AAX4NIA9</accession>
<dbReference type="HAMAP" id="MF_00584">
    <property type="entry name" value="HTH_type_cro_C1"/>
    <property type="match status" value="1"/>
</dbReference>
<evidence type="ECO:0000313" key="6">
    <source>
        <dbReference type="EMBL" id="WYY00728.1"/>
    </source>
</evidence>
<proteinExistence type="inferred from homology"/>
<dbReference type="AlphaFoldDB" id="A0AAX4NIA9"/>
<organism evidence="6 7">
    <name type="scientific">Oxyplasma meridianum</name>
    <dbReference type="NCBI Taxonomy" id="3073602"/>
    <lineage>
        <taxon>Archaea</taxon>
        <taxon>Methanobacteriati</taxon>
        <taxon>Thermoplasmatota</taxon>
        <taxon>Thermoplasmata</taxon>
        <taxon>Thermoplasmatales</taxon>
        <taxon>Thermoplasmataceae</taxon>
        <taxon>Oxyplasma</taxon>
    </lineage>
</organism>
<dbReference type="Pfam" id="PF01381">
    <property type="entry name" value="HTH_3"/>
    <property type="match status" value="1"/>
</dbReference>
<keyword evidence="2 4" id="KW-0238">DNA-binding</keyword>
<dbReference type="NCBIfam" id="NF003162">
    <property type="entry name" value="PRK04140.1"/>
    <property type="match status" value="1"/>
</dbReference>